<reference evidence="1 2" key="1">
    <citation type="journal article" date="2019" name="PLoS Negl. Trop. Dis.">
        <title>Whole genome sequencing of Entamoeba nuttalli reveals mammalian host-related molecular signatures and a novel octapeptide-repeat surface protein.</title>
        <authorList>
            <person name="Tanaka M."/>
            <person name="Makiuchi T."/>
            <person name="Komiyama T."/>
            <person name="Shiina T."/>
            <person name="Osaki K."/>
            <person name="Tachibana H."/>
        </authorList>
    </citation>
    <scope>NUCLEOTIDE SEQUENCE [LARGE SCALE GENOMIC DNA]</scope>
    <source>
        <strain evidence="1 2">P19-061405</strain>
    </source>
</reference>
<dbReference type="Proteomes" id="UP001628156">
    <property type="component" value="Unassembled WGS sequence"/>
</dbReference>
<protein>
    <submittedName>
        <fullName evidence="1">Uncharacterized protein</fullName>
    </submittedName>
</protein>
<sequence length="415" mass="48680">MSDLSFCQTHKILVYQDIAWTIELFERRSILVRSEIIDENKITQCPTITIEKYNKCYVLGYGQCRRDPPIASSILKRTILSDVFWLKSTSYPGRIWVHKRFLMNEAENMIQKLLSTTNVYIVYPGMESTITKPLFKRNNQIFKSIEQLNTKNQTNSPFKPIVNQLKITENNLIIEPIYSLKEVSNSIKTMLPSLPNPFFTKLKEIKEEKKEEISHSFNSTQITMNINCKKQEKIQSLSVKIIKSIFTIGSEFLGPTLICVKVIAEGLFGTLNNFPLKIQSPEEMKGYTNDFLKIITNSFIKPESYLISGIFVFGIEYAQLKKIWDLRMKNKEAVNQLIIDMKKYFQIISFCFTDSFREYLEDVFKNSLIPSEFDIFHFFKSDIELFKWNIEQTEYLSKRFTYKQEKEESAFVSKN</sequence>
<accession>A0ABQ0DAE2</accession>
<comment type="caution">
    <text evidence="1">The sequence shown here is derived from an EMBL/GenBank/DDBJ whole genome shotgun (WGS) entry which is preliminary data.</text>
</comment>
<gene>
    <name evidence="1" type="ORF">ENUP19_0042G0066</name>
</gene>
<proteinExistence type="predicted"/>
<keyword evidence="2" id="KW-1185">Reference proteome</keyword>
<dbReference type="EMBL" id="BAAFRS010000042">
    <property type="protein sequence ID" value="GAB1219811.1"/>
    <property type="molecule type" value="Genomic_DNA"/>
</dbReference>
<evidence type="ECO:0000313" key="1">
    <source>
        <dbReference type="EMBL" id="GAB1219811.1"/>
    </source>
</evidence>
<organism evidence="1 2">
    <name type="scientific">Entamoeba nuttalli</name>
    <dbReference type="NCBI Taxonomy" id="412467"/>
    <lineage>
        <taxon>Eukaryota</taxon>
        <taxon>Amoebozoa</taxon>
        <taxon>Evosea</taxon>
        <taxon>Archamoebae</taxon>
        <taxon>Mastigamoebida</taxon>
        <taxon>Entamoebidae</taxon>
        <taxon>Entamoeba</taxon>
    </lineage>
</organism>
<evidence type="ECO:0000313" key="2">
    <source>
        <dbReference type="Proteomes" id="UP001628156"/>
    </source>
</evidence>
<name>A0ABQ0DAE2_9EUKA</name>